<evidence type="ECO:0000313" key="2">
    <source>
        <dbReference type="EMBL" id="MEJ6009649.1"/>
    </source>
</evidence>
<accession>A0ABU8S6Q9</accession>
<keyword evidence="1" id="KW-0732">Signal</keyword>
<feature type="signal peptide" evidence="1">
    <location>
        <begin position="1"/>
        <end position="23"/>
    </location>
</feature>
<reference evidence="2 3" key="1">
    <citation type="submission" date="2024-03" db="EMBL/GenBank/DDBJ databases">
        <authorList>
            <person name="Jo J.-H."/>
        </authorList>
    </citation>
    <scope>NUCLEOTIDE SEQUENCE [LARGE SCALE GENOMIC DNA]</scope>
    <source>
        <strain evidence="2 3">AS3R-12</strain>
    </source>
</reference>
<dbReference type="InterPro" id="IPR009706">
    <property type="entry name" value="DUF1287"/>
</dbReference>
<keyword evidence="3" id="KW-1185">Reference proteome</keyword>
<gene>
    <name evidence="2" type="ORF">WG900_06930</name>
</gene>
<name>A0ABU8S6Q9_9SPHN</name>
<comment type="caution">
    <text evidence="2">The sequence shown here is derived from an EMBL/GenBank/DDBJ whole genome shotgun (WGS) entry which is preliminary data.</text>
</comment>
<dbReference type="EMBL" id="JBBHJY010000002">
    <property type="protein sequence ID" value="MEJ6009649.1"/>
    <property type="molecule type" value="Genomic_DNA"/>
</dbReference>
<sequence>MSFDRRDLLVSSLAFGLAACAPAAATPRPASARAAALIAAARRQIGITRAYDPAYSVLTFPGGDVPRAKGVCTDVVIRAYRDALSLDLQAEVHRDMARTFSAYPRRWGLRRPDRNIDHRRVPNLEVFWDRAGARLPLGGWQPGDVFSSLVGERLPHTGVISDRVSPLGNPMVIHNIGRGTQEEDILAAGRMIGRFRWMV</sequence>
<proteinExistence type="predicted"/>
<dbReference type="PROSITE" id="PS51318">
    <property type="entry name" value="TAT"/>
    <property type="match status" value="1"/>
</dbReference>
<dbReference type="Pfam" id="PF06940">
    <property type="entry name" value="DUF1287"/>
    <property type="match status" value="1"/>
</dbReference>
<feature type="chain" id="PRO_5045727207" evidence="1">
    <location>
        <begin position="24"/>
        <end position="199"/>
    </location>
</feature>
<dbReference type="Proteomes" id="UP001379235">
    <property type="component" value="Unassembled WGS sequence"/>
</dbReference>
<dbReference type="PIRSF" id="PIRSF011444">
    <property type="entry name" value="DUF1287"/>
    <property type="match status" value="1"/>
</dbReference>
<dbReference type="RefSeq" id="WP_339965827.1">
    <property type="nucleotide sequence ID" value="NZ_JBBHJY010000002.1"/>
</dbReference>
<dbReference type="PROSITE" id="PS51257">
    <property type="entry name" value="PROKAR_LIPOPROTEIN"/>
    <property type="match status" value="1"/>
</dbReference>
<evidence type="ECO:0000256" key="1">
    <source>
        <dbReference type="SAM" id="SignalP"/>
    </source>
</evidence>
<evidence type="ECO:0000313" key="3">
    <source>
        <dbReference type="Proteomes" id="UP001379235"/>
    </source>
</evidence>
<protein>
    <submittedName>
        <fullName evidence="2">DUF1287 domain-containing protein</fullName>
    </submittedName>
</protein>
<dbReference type="InterPro" id="IPR006311">
    <property type="entry name" value="TAT_signal"/>
</dbReference>
<organism evidence="2 3">
    <name type="scientific">Novosphingobium aquae</name>
    <dbReference type="NCBI Taxonomy" id="3133435"/>
    <lineage>
        <taxon>Bacteria</taxon>
        <taxon>Pseudomonadati</taxon>
        <taxon>Pseudomonadota</taxon>
        <taxon>Alphaproteobacteria</taxon>
        <taxon>Sphingomonadales</taxon>
        <taxon>Sphingomonadaceae</taxon>
        <taxon>Novosphingobium</taxon>
    </lineage>
</organism>